<dbReference type="EMBL" id="VIFM01000120">
    <property type="protein sequence ID" value="TQF12897.1"/>
    <property type="molecule type" value="Genomic_DNA"/>
</dbReference>
<organism evidence="2 3">
    <name type="scientific">Myxococcus llanfairpwllgwyngyllgogerychwyrndrobwllllantysiliogogogochensis</name>
    <dbReference type="NCBI Taxonomy" id="2590453"/>
    <lineage>
        <taxon>Bacteria</taxon>
        <taxon>Pseudomonadati</taxon>
        <taxon>Myxococcota</taxon>
        <taxon>Myxococcia</taxon>
        <taxon>Myxococcales</taxon>
        <taxon>Cystobacterineae</taxon>
        <taxon>Myxococcaceae</taxon>
        <taxon>Myxococcus</taxon>
    </lineage>
</organism>
<comment type="caution">
    <text evidence="2">The sequence shown here is derived from an EMBL/GenBank/DDBJ whole genome shotgun (WGS) entry which is preliminary data.</text>
</comment>
<feature type="chain" id="PRO_5021833091" evidence="1">
    <location>
        <begin position="21"/>
        <end position="733"/>
    </location>
</feature>
<dbReference type="RefSeq" id="WP_141645371.1">
    <property type="nucleotide sequence ID" value="NZ_VIFM01000120.1"/>
</dbReference>
<keyword evidence="1" id="KW-0732">Signal</keyword>
<dbReference type="OrthoDB" id="5501377at2"/>
<evidence type="ECO:0000313" key="3">
    <source>
        <dbReference type="Proteomes" id="UP000315369"/>
    </source>
</evidence>
<proteinExistence type="predicted"/>
<feature type="signal peptide" evidence="1">
    <location>
        <begin position="1"/>
        <end position="20"/>
    </location>
</feature>
<keyword evidence="3" id="KW-1185">Reference proteome</keyword>
<evidence type="ECO:0000313" key="2">
    <source>
        <dbReference type="EMBL" id="TQF12897.1"/>
    </source>
</evidence>
<reference evidence="2 3" key="1">
    <citation type="submission" date="2019-06" db="EMBL/GenBank/DDBJ databases">
        <authorList>
            <person name="Livingstone P."/>
            <person name="Whitworth D."/>
        </authorList>
    </citation>
    <scope>NUCLEOTIDE SEQUENCE [LARGE SCALE GENOMIC DNA]</scope>
    <source>
        <strain evidence="2 3">AM401</strain>
    </source>
</reference>
<evidence type="ECO:0000256" key="1">
    <source>
        <dbReference type="SAM" id="SignalP"/>
    </source>
</evidence>
<dbReference type="Proteomes" id="UP000315369">
    <property type="component" value="Unassembled WGS sequence"/>
</dbReference>
<accession>A0A540WVB6</accession>
<gene>
    <name evidence="2" type="ORF">FJV41_26630</name>
</gene>
<name>A0A540WVB6_9BACT</name>
<dbReference type="AlphaFoldDB" id="A0A540WVB6"/>
<sequence>MKKTLTAGMLVLLVALPAGADEIDDKVRAVEDNLSRIKDKLDGIVSDSSSSDIDSALDTLGNVRNDVERLRSLNPPNDPGKTMANSYLDYISKFRESAQYLKRMKDAQVKADESRLAERCNEAERNLKSFIQTFVDKKDPTGVFKIPDEAEKIGRIYNDEYRKHQEVHGELDRWRSYARNFSESHNRWSDVKGELQDGVNDIWDRWNRRMEETKSKCVEVAKGKEFDAAKDAMSKLGNFGQVRTVIRKKLDERLQTIASKVRDLDSRSGDASSEISEALRAVEDVLGFLGDLKDIQGEDSEARQLVERWPAPTRSLKEALESIRRLKSEQYFLEGDVRACRADEVRLQETIREQVGNKDNHAQGVVKLKEMSDSLERTWTGKKAETDRQKEAMERRAVAAKAFSFTEGNWSSIKSNLDASADKILAYWNTRRSEIYEKDPCKNLVLGEKNPDVARADQELKRYAGGIAENYRALRKDFLEWERDVLAFRKTAKQDADAIRDAFCKEYDWEQRVKEISDSYASTLNSQWGSITGRYDRMLKAVEVLVAEKKVKSAPKLQSALISRMKSIENIKEGQLLGSNSPKVRAHIRYGQEEHKRRQASSCSEGSEISIEATYCDNPNPRYKGRGCRIDCIHQCQVLEIKPDNIAEMEKGDKQGEEYTKALHKKYKALGDAMFKESGYEELADCEDRTNKRLNLSKHSVVPYPFCADRDGSFFPMLGEMPTDQPPENPNDG</sequence>
<protein>
    <submittedName>
        <fullName evidence="2">Uncharacterized protein</fullName>
    </submittedName>
</protein>